<dbReference type="PANTHER" id="PTHR43024:SF1">
    <property type="entry name" value="UDP-N-ACETYLMURAMOYL-TRIPEPTIDE--D-ALANYL-D-ALANINE LIGASE"/>
    <property type="match status" value="1"/>
</dbReference>
<evidence type="ECO:0000259" key="11">
    <source>
        <dbReference type="Pfam" id="PF02875"/>
    </source>
</evidence>
<keyword evidence="1" id="KW-0963">Cytoplasm</keyword>
<gene>
    <name evidence="13" type="ORF">UFOPK1603_00375</name>
</gene>
<evidence type="ECO:0000256" key="3">
    <source>
        <dbReference type="ARBA" id="ARBA00022618"/>
    </source>
</evidence>
<reference evidence="13" key="1">
    <citation type="submission" date="2020-05" db="EMBL/GenBank/DDBJ databases">
        <authorList>
            <person name="Chiriac C."/>
            <person name="Salcher M."/>
            <person name="Ghai R."/>
            <person name="Kavagutti S V."/>
        </authorList>
    </citation>
    <scope>NUCLEOTIDE SEQUENCE</scope>
</reference>
<dbReference type="Gene3D" id="3.40.1190.10">
    <property type="entry name" value="Mur-like, catalytic domain"/>
    <property type="match status" value="1"/>
</dbReference>
<dbReference type="GO" id="GO:0008360">
    <property type="term" value="P:regulation of cell shape"/>
    <property type="evidence" value="ECO:0007669"/>
    <property type="project" value="UniProtKB-KW"/>
</dbReference>
<dbReference type="Pfam" id="PF02875">
    <property type="entry name" value="Mur_ligase_C"/>
    <property type="match status" value="1"/>
</dbReference>
<dbReference type="Gene3D" id="3.90.190.20">
    <property type="entry name" value="Mur ligase, C-terminal domain"/>
    <property type="match status" value="1"/>
</dbReference>
<dbReference type="NCBIfam" id="TIGR01143">
    <property type="entry name" value="murF"/>
    <property type="match status" value="1"/>
</dbReference>
<dbReference type="GO" id="GO:0071555">
    <property type="term" value="P:cell wall organization"/>
    <property type="evidence" value="ECO:0007669"/>
    <property type="project" value="UniProtKB-KW"/>
</dbReference>
<accession>A0A6J6D3S3</accession>
<dbReference type="SUPFAM" id="SSF53623">
    <property type="entry name" value="MurD-like peptide ligases, catalytic domain"/>
    <property type="match status" value="1"/>
</dbReference>
<dbReference type="InterPro" id="IPR013221">
    <property type="entry name" value="Mur_ligase_cen"/>
</dbReference>
<keyword evidence="9" id="KW-0961">Cell wall biogenesis/degradation</keyword>
<dbReference type="Pfam" id="PF08245">
    <property type="entry name" value="Mur_ligase_M"/>
    <property type="match status" value="1"/>
</dbReference>
<dbReference type="InterPro" id="IPR051046">
    <property type="entry name" value="MurCDEF_CellWall_CoF430Synth"/>
</dbReference>
<evidence type="ECO:0000256" key="6">
    <source>
        <dbReference type="ARBA" id="ARBA00022960"/>
    </source>
</evidence>
<evidence type="ECO:0000256" key="4">
    <source>
        <dbReference type="ARBA" id="ARBA00022741"/>
    </source>
</evidence>
<dbReference type="Gene3D" id="3.40.1390.10">
    <property type="entry name" value="MurE/MurF, N-terminal domain"/>
    <property type="match status" value="1"/>
</dbReference>
<keyword evidence="2" id="KW-0436">Ligase</keyword>
<evidence type="ECO:0000256" key="1">
    <source>
        <dbReference type="ARBA" id="ARBA00022490"/>
    </source>
</evidence>
<keyword evidence="7" id="KW-0573">Peptidoglycan synthesis</keyword>
<dbReference type="GO" id="GO:0047480">
    <property type="term" value="F:UDP-N-acetylmuramoyl-tripeptide-D-alanyl-D-alanine ligase activity"/>
    <property type="evidence" value="ECO:0007669"/>
    <property type="project" value="InterPro"/>
</dbReference>
<evidence type="ECO:0000259" key="12">
    <source>
        <dbReference type="Pfam" id="PF08245"/>
    </source>
</evidence>
<keyword evidence="6" id="KW-0133">Cell shape</keyword>
<evidence type="ECO:0000313" key="13">
    <source>
        <dbReference type="EMBL" id="CAB4558487.1"/>
    </source>
</evidence>
<dbReference type="AlphaFoldDB" id="A0A6J6D3S3"/>
<keyword evidence="8" id="KW-0131">Cell cycle</keyword>
<feature type="domain" description="Mur ligase C-terminal" evidence="11">
    <location>
        <begin position="312"/>
        <end position="424"/>
    </location>
</feature>
<evidence type="ECO:0000256" key="10">
    <source>
        <dbReference type="ARBA" id="ARBA00031461"/>
    </source>
</evidence>
<evidence type="ECO:0000256" key="7">
    <source>
        <dbReference type="ARBA" id="ARBA00022984"/>
    </source>
</evidence>
<sequence>MEFRAADIAAAVGGTLSGPDVIVDGANFDSRLIRPRQLFIPVRGERDGHDFIDAARQAGATATFSSRGTVDGLTTIEVADVEAAFGAMGAAARNRLPDRVAGITGSVGKTSTKDLAAAILARRYVTTANEKSFNNELGVPLTLVNASPDTEVTIVEMGARGDGHIADLCAIAQPTVAIVTSIELAHSEFMGGLDDIARAKGELVEALPTHGVALLNADNERVAAMAQRTAARTVTFGLSGGDVHATNIVVEDDLRVRFELHSEWGTASIRLGVRGVHHVGNALAAAALALLWDVPMDDVVDGLEQAALSPWRMELHVSRAGVRVLNDAYNAGPASMEAALRAVAQLPTAHHHAVLGPMAELGDQSAAAHAHVAAVASELGVRLIAFGTDGYGSSAAQTVTTIDDALAALGDLGAQDSVLVKGSRIAGLERLAAALLTD</sequence>
<dbReference type="InterPro" id="IPR005863">
    <property type="entry name" value="UDP-N-AcMur_synth"/>
</dbReference>
<dbReference type="EMBL" id="CAEZTG010000021">
    <property type="protein sequence ID" value="CAB4558487.1"/>
    <property type="molecule type" value="Genomic_DNA"/>
</dbReference>
<keyword evidence="3" id="KW-0132">Cell division</keyword>
<dbReference type="PANTHER" id="PTHR43024">
    <property type="entry name" value="UDP-N-ACETYLMURAMOYL-TRIPEPTIDE--D-ALANYL-D-ALANINE LIGASE"/>
    <property type="match status" value="1"/>
</dbReference>
<dbReference type="InterPro" id="IPR035911">
    <property type="entry name" value="MurE/MurF_N"/>
</dbReference>
<dbReference type="GO" id="GO:0005524">
    <property type="term" value="F:ATP binding"/>
    <property type="evidence" value="ECO:0007669"/>
    <property type="project" value="UniProtKB-KW"/>
</dbReference>
<keyword evidence="4" id="KW-0547">Nucleotide-binding</keyword>
<organism evidence="13">
    <name type="scientific">freshwater metagenome</name>
    <dbReference type="NCBI Taxonomy" id="449393"/>
    <lineage>
        <taxon>unclassified sequences</taxon>
        <taxon>metagenomes</taxon>
        <taxon>ecological metagenomes</taxon>
    </lineage>
</organism>
<evidence type="ECO:0000256" key="5">
    <source>
        <dbReference type="ARBA" id="ARBA00022840"/>
    </source>
</evidence>
<dbReference type="HAMAP" id="MF_02019">
    <property type="entry name" value="MurF"/>
    <property type="match status" value="1"/>
</dbReference>
<dbReference type="GO" id="GO:0051301">
    <property type="term" value="P:cell division"/>
    <property type="evidence" value="ECO:0007669"/>
    <property type="project" value="UniProtKB-KW"/>
</dbReference>
<proteinExistence type="inferred from homology"/>
<keyword evidence="5" id="KW-0067">ATP-binding</keyword>
<evidence type="ECO:0000256" key="9">
    <source>
        <dbReference type="ARBA" id="ARBA00023316"/>
    </source>
</evidence>
<dbReference type="InterPro" id="IPR036615">
    <property type="entry name" value="Mur_ligase_C_dom_sf"/>
</dbReference>
<dbReference type="SUPFAM" id="SSF53244">
    <property type="entry name" value="MurD-like peptide ligases, peptide-binding domain"/>
    <property type="match status" value="1"/>
</dbReference>
<dbReference type="InterPro" id="IPR004101">
    <property type="entry name" value="Mur_ligase_C"/>
</dbReference>
<dbReference type="SUPFAM" id="SSF63418">
    <property type="entry name" value="MurE/MurF N-terminal domain"/>
    <property type="match status" value="1"/>
</dbReference>
<dbReference type="GO" id="GO:0009252">
    <property type="term" value="P:peptidoglycan biosynthetic process"/>
    <property type="evidence" value="ECO:0007669"/>
    <property type="project" value="UniProtKB-KW"/>
</dbReference>
<dbReference type="InterPro" id="IPR036565">
    <property type="entry name" value="Mur-like_cat_sf"/>
</dbReference>
<evidence type="ECO:0000256" key="2">
    <source>
        <dbReference type="ARBA" id="ARBA00022598"/>
    </source>
</evidence>
<name>A0A6J6D3S3_9ZZZZ</name>
<protein>
    <recommendedName>
        <fullName evidence="10">UDP-MurNAc-pentapeptide synthetase</fullName>
    </recommendedName>
</protein>
<evidence type="ECO:0000256" key="8">
    <source>
        <dbReference type="ARBA" id="ARBA00023306"/>
    </source>
</evidence>
<feature type="domain" description="Mur ligase central" evidence="12">
    <location>
        <begin position="103"/>
        <end position="289"/>
    </location>
</feature>